<keyword evidence="2" id="KW-1185">Reference proteome</keyword>
<proteinExistence type="predicted"/>
<dbReference type="AlphaFoldDB" id="A0AAE0ZH86"/>
<gene>
    <name evidence="1" type="ORF">RRG08_059888</name>
</gene>
<dbReference type="Proteomes" id="UP001283361">
    <property type="component" value="Unassembled WGS sequence"/>
</dbReference>
<reference evidence="1" key="1">
    <citation type="journal article" date="2023" name="G3 (Bethesda)">
        <title>A reference genome for the long-term kleptoplast-retaining sea slug Elysia crispata morphotype clarki.</title>
        <authorList>
            <person name="Eastman K.E."/>
            <person name="Pendleton A.L."/>
            <person name="Shaikh M.A."/>
            <person name="Suttiyut T."/>
            <person name="Ogas R."/>
            <person name="Tomko P."/>
            <person name="Gavelis G."/>
            <person name="Widhalm J.R."/>
            <person name="Wisecaver J.H."/>
        </authorList>
    </citation>
    <scope>NUCLEOTIDE SEQUENCE</scope>
    <source>
        <strain evidence="1">ECLA1</strain>
    </source>
</reference>
<accession>A0AAE0ZH86</accession>
<organism evidence="1 2">
    <name type="scientific">Elysia crispata</name>
    <name type="common">lettuce slug</name>
    <dbReference type="NCBI Taxonomy" id="231223"/>
    <lineage>
        <taxon>Eukaryota</taxon>
        <taxon>Metazoa</taxon>
        <taxon>Spiralia</taxon>
        <taxon>Lophotrochozoa</taxon>
        <taxon>Mollusca</taxon>
        <taxon>Gastropoda</taxon>
        <taxon>Heterobranchia</taxon>
        <taxon>Euthyneura</taxon>
        <taxon>Panpulmonata</taxon>
        <taxon>Sacoglossa</taxon>
        <taxon>Placobranchoidea</taxon>
        <taxon>Plakobranchidae</taxon>
        <taxon>Elysia</taxon>
    </lineage>
</organism>
<comment type="caution">
    <text evidence="1">The sequence shown here is derived from an EMBL/GenBank/DDBJ whole genome shotgun (WGS) entry which is preliminary data.</text>
</comment>
<evidence type="ECO:0000313" key="2">
    <source>
        <dbReference type="Proteomes" id="UP001283361"/>
    </source>
</evidence>
<dbReference type="EMBL" id="JAWDGP010003956">
    <property type="protein sequence ID" value="KAK3769263.1"/>
    <property type="molecule type" value="Genomic_DNA"/>
</dbReference>
<sequence>MHPRQSPNLSIEWWHSKNTNYMFLSVSLSAYYKIYQALNKIRQETERKRQLPSGITSASPQNGQLTTRFWHLYKQFHPRIPSYAADPCLRPSRTGRTIASSVTGGPARSHSVLRTDQTIASSVTGGPARSHSVLRTDRTIASSVTGGPARSHSVLRTDRTIASSVTGGPARSHSVLRTDRTIASSVTGGPARSHSVLRTDRTIASSVTGGPARSHSVLRTD</sequence>
<evidence type="ECO:0000313" key="1">
    <source>
        <dbReference type="EMBL" id="KAK3769263.1"/>
    </source>
</evidence>
<name>A0AAE0ZH86_9GAST</name>
<protein>
    <submittedName>
        <fullName evidence="1">Uncharacterized protein</fullName>
    </submittedName>
</protein>